<dbReference type="AlphaFoldDB" id="A0A8I0AF82"/>
<sequence>MKMESETKDKKKNTASSGKIKLLRSIIMLAAIAALIAGFTYAWFFNRMDMATLMKILPPSNISILGPSGKKLDSLELTYNEGDEKDTNGTVTIRRVFCVESTGSFKLEIAHTTNLKGLKFNLYRANQVNSSDTGSAENKIVTAKDNSKYSYQENDRVAGSYINKIDSTSEYLYADQTYHGINYGNYDNVQAHAEPIYWLAGAKANNYSLDSDSSNRVEITDENGTKTEYHHTYFVCEISWTETTKETDLFYIFAENADVQ</sequence>
<proteinExistence type="predicted"/>
<organism evidence="2 3">
    <name type="scientific">Blautia segnis</name>
    <dbReference type="NCBI Taxonomy" id="2763030"/>
    <lineage>
        <taxon>Bacteria</taxon>
        <taxon>Bacillati</taxon>
        <taxon>Bacillota</taxon>
        <taxon>Clostridia</taxon>
        <taxon>Lachnospirales</taxon>
        <taxon>Lachnospiraceae</taxon>
        <taxon>Blautia</taxon>
    </lineage>
</organism>
<comment type="caution">
    <text evidence="2">The sequence shown here is derived from an EMBL/GenBank/DDBJ whole genome shotgun (WGS) entry which is preliminary data.</text>
</comment>
<evidence type="ECO:0000313" key="2">
    <source>
        <dbReference type="EMBL" id="MBC5652646.1"/>
    </source>
</evidence>
<evidence type="ECO:0000313" key="3">
    <source>
        <dbReference type="Proteomes" id="UP000652847"/>
    </source>
</evidence>
<dbReference type="Proteomes" id="UP000652847">
    <property type="component" value="Unassembled WGS sequence"/>
</dbReference>
<dbReference type="EMBL" id="JACOOT010000039">
    <property type="protein sequence ID" value="MBC5652646.1"/>
    <property type="molecule type" value="Genomic_DNA"/>
</dbReference>
<keyword evidence="1" id="KW-0472">Membrane</keyword>
<protein>
    <submittedName>
        <fullName evidence="2">Uncharacterized protein</fullName>
    </submittedName>
</protein>
<gene>
    <name evidence="2" type="ORF">H8S54_16425</name>
</gene>
<reference evidence="2 3" key="1">
    <citation type="submission" date="2020-08" db="EMBL/GenBank/DDBJ databases">
        <title>Genome public.</title>
        <authorList>
            <person name="Liu C."/>
            <person name="Sun Q."/>
        </authorList>
    </citation>
    <scope>NUCLEOTIDE SEQUENCE [LARGE SCALE GENOMIC DNA]</scope>
    <source>
        <strain evidence="2 3">BX17</strain>
    </source>
</reference>
<keyword evidence="3" id="KW-1185">Reference proteome</keyword>
<keyword evidence="1" id="KW-0812">Transmembrane</keyword>
<name>A0A8I0AF82_9FIRM</name>
<feature type="transmembrane region" description="Helical" evidence="1">
    <location>
        <begin position="21"/>
        <end position="44"/>
    </location>
</feature>
<accession>A0A8I0AF82</accession>
<evidence type="ECO:0000256" key="1">
    <source>
        <dbReference type="SAM" id="Phobius"/>
    </source>
</evidence>
<keyword evidence="1" id="KW-1133">Transmembrane helix</keyword>
<dbReference type="RefSeq" id="WP_173768206.1">
    <property type="nucleotide sequence ID" value="NZ_JACOOT010000039.1"/>
</dbReference>